<keyword evidence="1" id="KW-1133">Transmembrane helix</keyword>
<name>A0AAD4KJX0_9EURO</name>
<proteinExistence type="predicted"/>
<feature type="transmembrane region" description="Helical" evidence="1">
    <location>
        <begin position="292"/>
        <end position="311"/>
    </location>
</feature>
<accession>A0AAD4KJX0</accession>
<evidence type="ECO:0000256" key="1">
    <source>
        <dbReference type="SAM" id="Phobius"/>
    </source>
</evidence>
<dbReference type="GeneID" id="70247288"/>
<keyword evidence="3" id="KW-1185">Reference proteome</keyword>
<feature type="transmembrane region" description="Helical" evidence="1">
    <location>
        <begin position="192"/>
        <end position="209"/>
    </location>
</feature>
<organism evidence="2 3">
    <name type="scientific">Talaromyces proteolyticus</name>
    <dbReference type="NCBI Taxonomy" id="1131652"/>
    <lineage>
        <taxon>Eukaryota</taxon>
        <taxon>Fungi</taxon>
        <taxon>Dikarya</taxon>
        <taxon>Ascomycota</taxon>
        <taxon>Pezizomycotina</taxon>
        <taxon>Eurotiomycetes</taxon>
        <taxon>Eurotiomycetidae</taxon>
        <taxon>Eurotiales</taxon>
        <taxon>Trichocomaceae</taxon>
        <taxon>Talaromyces</taxon>
        <taxon>Talaromyces sect. Bacilispori</taxon>
    </lineage>
</organism>
<dbReference type="Proteomes" id="UP001201262">
    <property type="component" value="Unassembled WGS sequence"/>
</dbReference>
<protein>
    <submittedName>
        <fullName evidence="2">Uncharacterized protein</fullName>
    </submittedName>
</protein>
<dbReference type="RefSeq" id="XP_046069147.1">
    <property type="nucleotide sequence ID" value="XM_046217001.1"/>
</dbReference>
<sequence length="395" mass="44108">MLRQGNKMFFVLNTLLMSQKVRILPYQLLAGSQEPNMYIPKPVAKFPRLQTPDSSSTMSNFLPNISLDAAGLITLAEITVVAERTALTGTSIYADSLVLCPGFHRQQSAPELNGGEFPAVAAMTTGYVFRVENSATVTFLKRHGKTGQLVTVEVLPPKDIHNNKFDNVCLTRLLDYIGACFHVEMATLIPHLLYWSAAIASLAILGLFVYIQEWWGVFCLLVLMFSRFCNVWVIRQRAKNMGWKGASEPGVHGDLLILMGGDCWIRMQGAVDDLKAVTSGQWLRDRTSLEEFLTALSTVLVYINAALVSNICTFGQLVLLLLFIFSAALLFLSNATTTAMKMYGRTIQVKGPPRQYLRRRDMADELIRESNRKDWARRLGLIVDDDDTSQSPVVM</sequence>
<feature type="transmembrane region" description="Helical" evidence="1">
    <location>
        <begin position="215"/>
        <end position="234"/>
    </location>
</feature>
<evidence type="ECO:0000313" key="2">
    <source>
        <dbReference type="EMBL" id="KAH8693274.1"/>
    </source>
</evidence>
<evidence type="ECO:0000313" key="3">
    <source>
        <dbReference type="Proteomes" id="UP001201262"/>
    </source>
</evidence>
<dbReference type="AlphaFoldDB" id="A0AAD4KJX0"/>
<comment type="caution">
    <text evidence="2">The sequence shown here is derived from an EMBL/GenBank/DDBJ whole genome shotgun (WGS) entry which is preliminary data.</text>
</comment>
<keyword evidence="1" id="KW-0472">Membrane</keyword>
<reference evidence="2" key="1">
    <citation type="submission" date="2021-12" db="EMBL/GenBank/DDBJ databases">
        <title>Convergent genome expansion in fungi linked to evolution of root-endophyte symbiosis.</title>
        <authorList>
            <consortium name="DOE Joint Genome Institute"/>
            <person name="Ke Y.-H."/>
            <person name="Bonito G."/>
            <person name="Liao H.-L."/>
            <person name="Looney B."/>
            <person name="Rojas-Flechas A."/>
            <person name="Nash J."/>
            <person name="Hameed K."/>
            <person name="Schadt C."/>
            <person name="Martin F."/>
            <person name="Crous P.W."/>
            <person name="Miettinen O."/>
            <person name="Magnuson J.K."/>
            <person name="Labbe J."/>
            <person name="Jacobson D."/>
            <person name="Doktycz M.J."/>
            <person name="Veneault-Fourrey C."/>
            <person name="Kuo A."/>
            <person name="Mondo S."/>
            <person name="Calhoun S."/>
            <person name="Riley R."/>
            <person name="Ohm R."/>
            <person name="LaButti K."/>
            <person name="Andreopoulos B."/>
            <person name="Pangilinan J."/>
            <person name="Nolan M."/>
            <person name="Tritt A."/>
            <person name="Clum A."/>
            <person name="Lipzen A."/>
            <person name="Daum C."/>
            <person name="Barry K."/>
            <person name="Grigoriev I.V."/>
            <person name="Vilgalys R."/>
        </authorList>
    </citation>
    <scope>NUCLEOTIDE SEQUENCE</scope>
    <source>
        <strain evidence="2">PMI_201</strain>
    </source>
</reference>
<keyword evidence="1" id="KW-0812">Transmembrane</keyword>
<gene>
    <name evidence="2" type="ORF">BGW36DRAFT_386258</name>
</gene>
<feature type="transmembrane region" description="Helical" evidence="1">
    <location>
        <begin position="317"/>
        <end position="335"/>
    </location>
</feature>
<dbReference type="EMBL" id="JAJTJA010000010">
    <property type="protein sequence ID" value="KAH8693274.1"/>
    <property type="molecule type" value="Genomic_DNA"/>
</dbReference>